<dbReference type="Pfam" id="PF02782">
    <property type="entry name" value="FGGY_C"/>
    <property type="match status" value="1"/>
</dbReference>
<dbReference type="CDD" id="cd07805">
    <property type="entry name" value="ASKHA_NBD_FGGY_CvXK-like"/>
    <property type="match status" value="1"/>
</dbReference>
<protein>
    <submittedName>
        <fullName evidence="7">Carbohydrate kinase, FGGY-like protein</fullName>
    </submittedName>
</protein>
<gene>
    <name evidence="7" type="ordered locus">Hoch_3072</name>
</gene>
<dbReference type="InterPro" id="IPR043129">
    <property type="entry name" value="ATPase_NBD"/>
</dbReference>
<evidence type="ECO:0000256" key="3">
    <source>
        <dbReference type="ARBA" id="ARBA00022777"/>
    </source>
</evidence>
<evidence type="ECO:0000313" key="7">
    <source>
        <dbReference type="EMBL" id="ACY15578.1"/>
    </source>
</evidence>
<proteinExistence type="inferred from homology"/>
<dbReference type="HOGENOM" id="CLU_009281_3_3_7"/>
<dbReference type="KEGG" id="hoh:Hoch_3072"/>
<dbReference type="InterPro" id="IPR000577">
    <property type="entry name" value="Carb_kinase_FGGY"/>
</dbReference>
<dbReference type="PANTHER" id="PTHR43095">
    <property type="entry name" value="SUGAR KINASE"/>
    <property type="match status" value="1"/>
</dbReference>
<keyword evidence="3 7" id="KW-0418">Kinase</keyword>
<dbReference type="PANTHER" id="PTHR43095:SF5">
    <property type="entry name" value="XYLULOSE KINASE"/>
    <property type="match status" value="1"/>
</dbReference>
<sequence>MTVSDSRPDSAPNSANDSARDAVRASVRTPARDHVLAIDMGTSGPKLCLVDARGEILGHEFEPTELLLLPGGGQEQRPEDWWAAIDTAAKRLLARGLVAPERIGAIAATAQWSGTVAVDAEGQHLANAIGWMDTRGAAHIARITDGLIKVERYGLSRVLRWMRLTGGAPGHAGKDSLAHILWFQHEAPAVYQRTHKFLEPKDWINLRLTGRFAASYDSIALYWATDNRDPARVDYHPKLLAMSGLERAKLPDLKAATELLGPLRPELAAEWGLSPAVQVVMGTPDVHAAALGSGGVGDFEPHVYIGTSSWLSCHVPFKKTDIGGNMASLPAAIPGRYLVLNEQEAAGACLSWLRDRVFFPADEGALGLGTGPAPADAYARFDALAENAAPGSGKLLFCPWLVGERTPVEDHHVRGGWFNASLASTRAELVRSVLEGVALNTRWLLGGVERFCKRRFDTLRIIGGGARSATWCQIYADVLARPMLQMAAPLEAGARGAAALALVALGQLDFAGFGASVRVERRFEPRADNRVIYDELFAEFTALYRRNRAAWRRLNA</sequence>
<dbReference type="GO" id="GO:0005975">
    <property type="term" value="P:carbohydrate metabolic process"/>
    <property type="evidence" value="ECO:0007669"/>
    <property type="project" value="InterPro"/>
</dbReference>
<organism evidence="7 8">
    <name type="scientific">Haliangium ochraceum (strain DSM 14365 / JCM 11303 / SMP-2)</name>
    <dbReference type="NCBI Taxonomy" id="502025"/>
    <lineage>
        <taxon>Bacteria</taxon>
        <taxon>Pseudomonadati</taxon>
        <taxon>Myxococcota</taxon>
        <taxon>Polyangia</taxon>
        <taxon>Haliangiales</taxon>
        <taxon>Kofleriaceae</taxon>
        <taxon>Haliangium</taxon>
    </lineage>
</organism>
<evidence type="ECO:0000256" key="2">
    <source>
        <dbReference type="ARBA" id="ARBA00022679"/>
    </source>
</evidence>
<feature type="domain" description="Carbohydrate kinase FGGY C-terminal" evidence="6">
    <location>
        <begin position="306"/>
        <end position="505"/>
    </location>
</feature>
<keyword evidence="2" id="KW-0808">Transferase</keyword>
<dbReference type="Proteomes" id="UP000001880">
    <property type="component" value="Chromosome"/>
</dbReference>
<dbReference type="GO" id="GO:0016301">
    <property type="term" value="F:kinase activity"/>
    <property type="evidence" value="ECO:0007669"/>
    <property type="project" value="UniProtKB-KW"/>
</dbReference>
<dbReference type="InterPro" id="IPR018485">
    <property type="entry name" value="FGGY_C"/>
</dbReference>
<reference evidence="7 8" key="1">
    <citation type="journal article" date="2010" name="Stand. Genomic Sci.">
        <title>Complete genome sequence of Haliangium ochraceum type strain (SMP-2).</title>
        <authorList>
            <consortium name="US DOE Joint Genome Institute (JGI-PGF)"/>
            <person name="Ivanova N."/>
            <person name="Daum C."/>
            <person name="Lang E."/>
            <person name="Abt B."/>
            <person name="Kopitz M."/>
            <person name="Saunders E."/>
            <person name="Lapidus A."/>
            <person name="Lucas S."/>
            <person name="Glavina Del Rio T."/>
            <person name="Nolan M."/>
            <person name="Tice H."/>
            <person name="Copeland A."/>
            <person name="Cheng J.F."/>
            <person name="Chen F."/>
            <person name="Bruce D."/>
            <person name="Goodwin L."/>
            <person name="Pitluck S."/>
            <person name="Mavromatis K."/>
            <person name="Pati A."/>
            <person name="Mikhailova N."/>
            <person name="Chen A."/>
            <person name="Palaniappan K."/>
            <person name="Land M."/>
            <person name="Hauser L."/>
            <person name="Chang Y.J."/>
            <person name="Jeffries C.D."/>
            <person name="Detter J.C."/>
            <person name="Brettin T."/>
            <person name="Rohde M."/>
            <person name="Goker M."/>
            <person name="Bristow J."/>
            <person name="Markowitz V."/>
            <person name="Eisen J.A."/>
            <person name="Hugenholtz P."/>
            <person name="Kyrpides N.C."/>
            <person name="Klenk H.P."/>
        </authorList>
    </citation>
    <scope>NUCLEOTIDE SEQUENCE [LARGE SCALE GENOMIC DNA]</scope>
    <source>
        <strain evidence="8">DSM 14365 / CIP 107738 / JCM 11303 / AJ 13395 / SMP-2</strain>
    </source>
</reference>
<evidence type="ECO:0000259" key="5">
    <source>
        <dbReference type="Pfam" id="PF00370"/>
    </source>
</evidence>
<feature type="compositionally biased region" description="Polar residues" evidence="4">
    <location>
        <begin position="1"/>
        <end position="17"/>
    </location>
</feature>
<feature type="region of interest" description="Disordered" evidence="4">
    <location>
        <begin position="1"/>
        <end position="27"/>
    </location>
</feature>
<dbReference type="STRING" id="502025.Hoch_3072"/>
<keyword evidence="8" id="KW-1185">Reference proteome</keyword>
<dbReference type="Pfam" id="PF00370">
    <property type="entry name" value="FGGY_N"/>
    <property type="match status" value="1"/>
</dbReference>
<accession>D0LR70</accession>
<evidence type="ECO:0000256" key="4">
    <source>
        <dbReference type="SAM" id="MobiDB-lite"/>
    </source>
</evidence>
<dbReference type="Gene3D" id="3.30.420.40">
    <property type="match status" value="2"/>
</dbReference>
<dbReference type="PIRSF" id="PIRSF000538">
    <property type="entry name" value="GlpK"/>
    <property type="match status" value="1"/>
</dbReference>
<feature type="domain" description="Carbohydrate kinase FGGY N-terminal" evidence="5">
    <location>
        <begin position="35"/>
        <end position="292"/>
    </location>
</feature>
<dbReference type="InterPro" id="IPR050406">
    <property type="entry name" value="FGGY_Carb_Kinase"/>
</dbReference>
<evidence type="ECO:0000259" key="6">
    <source>
        <dbReference type="Pfam" id="PF02782"/>
    </source>
</evidence>
<dbReference type="eggNOG" id="COG1070">
    <property type="taxonomic scope" value="Bacteria"/>
</dbReference>
<evidence type="ECO:0000313" key="8">
    <source>
        <dbReference type="Proteomes" id="UP000001880"/>
    </source>
</evidence>
<comment type="similarity">
    <text evidence="1">Belongs to the FGGY kinase family.</text>
</comment>
<dbReference type="AlphaFoldDB" id="D0LR70"/>
<evidence type="ECO:0000256" key="1">
    <source>
        <dbReference type="ARBA" id="ARBA00009156"/>
    </source>
</evidence>
<dbReference type="EMBL" id="CP001804">
    <property type="protein sequence ID" value="ACY15578.1"/>
    <property type="molecule type" value="Genomic_DNA"/>
</dbReference>
<dbReference type="InterPro" id="IPR018484">
    <property type="entry name" value="FGGY_N"/>
</dbReference>
<dbReference type="SUPFAM" id="SSF53067">
    <property type="entry name" value="Actin-like ATPase domain"/>
    <property type="match status" value="2"/>
</dbReference>
<name>D0LR70_HALO1</name>